<keyword evidence="3" id="KW-1185">Reference proteome</keyword>
<keyword evidence="1" id="KW-1133">Transmembrane helix</keyword>
<gene>
    <name evidence="2" type="ORF">ABT211_39960</name>
</gene>
<dbReference type="EMBL" id="JBEOZM010000030">
    <property type="protein sequence ID" value="MER6273402.1"/>
    <property type="molecule type" value="Genomic_DNA"/>
</dbReference>
<name>A0ABV1TUZ3_9ACTN</name>
<comment type="caution">
    <text evidence="2">The sequence shown here is derived from an EMBL/GenBank/DDBJ whole genome shotgun (WGS) entry which is preliminary data.</text>
</comment>
<protein>
    <submittedName>
        <fullName evidence="2">LAETG motif-containing sortase-dependent surface protein</fullName>
    </submittedName>
</protein>
<sequence length="53" mass="5308">MARDCGGRYSTVADATPWLIGGAGVLIVAGAGALVVARRRRTDGSTDDGSAES</sequence>
<evidence type="ECO:0000256" key="1">
    <source>
        <dbReference type="SAM" id="Phobius"/>
    </source>
</evidence>
<dbReference type="RefSeq" id="WP_351961674.1">
    <property type="nucleotide sequence ID" value="NZ_JBEOZM010000030.1"/>
</dbReference>
<evidence type="ECO:0000313" key="2">
    <source>
        <dbReference type="EMBL" id="MER6273402.1"/>
    </source>
</evidence>
<reference evidence="2 3" key="1">
    <citation type="submission" date="2024-06" db="EMBL/GenBank/DDBJ databases">
        <title>The Natural Products Discovery Center: Release of the First 8490 Sequenced Strains for Exploring Actinobacteria Biosynthetic Diversity.</title>
        <authorList>
            <person name="Kalkreuter E."/>
            <person name="Kautsar S.A."/>
            <person name="Yang D."/>
            <person name="Bader C.D."/>
            <person name="Teijaro C.N."/>
            <person name="Fluegel L."/>
            <person name="Davis C.M."/>
            <person name="Simpson J.R."/>
            <person name="Lauterbach L."/>
            <person name="Steele A.D."/>
            <person name="Gui C."/>
            <person name="Meng S."/>
            <person name="Li G."/>
            <person name="Viehrig K."/>
            <person name="Ye F."/>
            <person name="Su P."/>
            <person name="Kiefer A.F."/>
            <person name="Nichols A."/>
            <person name="Cepeda A.J."/>
            <person name="Yan W."/>
            <person name="Fan B."/>
            <person name="Jiang Y."/>
            <person name="Adhikari A."/>
            <person name="Zheng C.-J."/>
            <person name="Schuster L."/>
            <person name="Cowan T.M."/>
            <person name="Smanski M.J."/>
            <person name="Chevrette M.G."/>
            <person name="De Carvalho L.P.S."/>
            <person name="Shen B."/>
        </authorList>
    </citation>
    <scope>NUCLEOTIDE SEQUENCE [LARGE SCALE GENOMIC DNA]</scope>
    <source>
        <strain evidence="2 3">NPDC001694</strain>
    </source>
</reference>
<feature type="transmembrane region" description="Helical" evidence="1">
    <location>
        <begin position="18"/>
        <end position="37"/>
    </location>
</feature>
<dbReference type="NCBIfam" id="NF041528">
    <property type="entry name" value="strep_LAETG"/>
    <property type="match status" value="1"/>
</dbReference>
<evidence type="ECO:0000313" key="3">
    <source>
        <dbReference type="Proteomes" id="UP001490365"/>
    </source>
</evidence>
<organism evidence="2 3">
    <name type="scientific">Streptomyces sp. 900105755</name>
    <dbReference type="NCBI Taxonomy" id="3154389"/>
    <lineage>
        <taxon>Bacteria</taxon>
        <taxon>Bacillati</taxon>
        <taxon>Actinomycetota</taxon>
        <taxon>Actinomycetes</taxon>
        <taxon>Kitasatosporales</taxon>
        <taxon>Streptomycetaceae</taxon>
        <taxon>Streptomyces</taxon>
    </lineage>
</organism>
<proteinExistence type="predicted"/>
<keyword evidence="1" id="KW-0472">Membrane</keyword>
<dbReference type="Proteomes" id="UP001490365">
    <property type="component" value="Unassembled WGS sequence"/>
</dbReference>
<accession>A0ABV1TUZ3</accession>
<keyword evidence="1" id="KW-0812">Transmembrane</keyword>